<evidence type="ECO:0000259" key="2">
    <source>
        <dbReference type="Pfam" id="PF13672"/>
    </source>
</evidence>
<feature type="compositionally biased region" description="Low complexity" evidence="1">
    <location>
        <begin position="25"/>
        <end position="37"/>
    </location>
</feature>
<protein>
    <submittedName>
        <fullName evidence="3">Protein phosphatase 2C domain-containing protein</fullName>
    </submittedName>
</protein>
<gene>
    <name evidence="3" type="ORF">AB0E65_11775</name>
</gene>
<reference evidence="3 4" key="1">
    <citation type="submission" date="2024-06" db="EMBL/GenBank/DDBJ databases">
        <title>The Natural Products Discovery Center: Release of the First 8490 Sequenced Strains for Exploring Actinobacteria Biosynthetic Diversity.</title>
        <authorList>
            <person name="Kalkreuter E."/>
            <person name="Kautsar S.A."/>
            <person name="Yang D."/>
            <person name="Bader C.D."/>
            <person name="Teijaro C.N."/>
            <person name="Fluegel L."/>
            <person name="Davis C.M."/>
            <person name="Simpson J.R."/>
            <person name="Lauterbach L."/>
            <person name="Steele A.D."/>
            <person name="Gui C."/>
            <person name="Meng S."/>
            <person name="Li G."/>
            <person name="Viehrig K."/>
            <person name="Ye F."/>
            <person name="Su P."/>
            <person name="Kiefer A.F."/>
            <person name="Nichols A."/>
            <person name="Cepeda A.J."/>
            <person name="Yan W."/>
            <person name="Fan B."/>
            <person name="Jiang Y."/>
            <person name="Adhikari A."/>
            <person name="Zheng C.-J."/>
            <person name="Schuster L."/>
            <person name="Cowan T.M."/>
            <person name="Smanski M.J."/>
            <person name="Chevrette M.G."/>
            <person name="De Carvalho L.P.S."/>
            <person name="Shen B."/>
        </authorList>
    </citation>
    <scope>NUCLEOTIDE SEQUENCE [LARGE SCALE GENOMIC DNA]</scope>
    <source>
        <strain evidence="3 4">NPDC038104</strain>
    </source>
</reference>
<keyword evidence="4" id="KW-1185">Reference proteome</keyword>
<dbReference type="SUPFAM" id="SSF81606">
    <property type="entry name" value="PP2C-like"/>
    <property type="match status" value="1"/>
</dbReference>
<sequence length="366" mass="38545">MPSRGDTATPGRRAAAPAEGDRGDAAGPGRRTATRPGPFREDAPLPPDRETLDLGGGAGRDVAYVGDEPPGYDAEPTSLPMADPAALEDLVPDSVLDGARHGGLTLRAASVRGDSARYRGEVRRDALLTARFGVGDRALVLVAVATGARATPTGQRAATAACRWIAQAVGRSAARLAEDVREGRRADLRAGLQRLTDRSLGRLRATARVEGWSTGGDEATLRCLLLPADPDCRIRVFFGVGDGGLYRLRDGDWQDLEPRPAGPAAKPGELTLDLGITTPPSPYEPAPEPPREPFRFRTCVARPGDRLLMCAAGLSDPLGGEPALLAHLGRRWAAPEPPGLAGFLADVQVRVKGYADDRTAAAVWEA</sequence>
<dbReference type="Pfam" id="PF13672">
    <property type="entry name" value="PP2C_2"/>
    <property type="match status" value="1"/>
</dbReference>
<comment type="caution">
    <text evidence="3">The sequence shown here is derived from an EMBL/GenBank/DDBJ whole genome shotgun (WGS) entry which is preliminary data.</text>
</comment>
<feature type="compositionally biased region" description="Basic and acidic residues" evidence="1">
    <location>
        <begin position="38"/>
        <end position="52"/>
    </location>
</feature>
<feature type="compositionally biased region" description="Low complexity" evidence="1">
    <location>
        <begin position="1"/>
        <end position="18"/>
    </location>
</feature>
<dbReference type="InterPro" id="IPR001932">
    <property type="entry name" value="PPM-type_phosphatase-like_dom"/>
</dbReference>
<dbReference type="Proteomes" id="UP001550850">
    <property type="component" value="Unassembled WGS sequence"/>
</dbReference>
<feature type="region of interest" description="Disordered" evidence="1">
    <location>
        <begin position="1"/>
        <end position="59"/>
    </location>
</feature>
<dbReference type="InterPro" id="IPR036457">
    <property type="entry name" value="PPM-type-like_dom_sf"/>
</dbReference>
<evidence type="ECO:0000256" key="1">
    <source>
        <dbReference type="SAM" id="MobiDB-lite"/>
    </source>
</evidence>
<proteinExistence type="predicted"/>
<accession>A0ABV2YGN0</accession>
<organism evidence="3 4">
    <name type="scientific">Streptomyces fragilis</name>
    <dbReference type="NCBI Taxonomy" id="67301"/>
    <lineage>
        <taxon>Bacteria</taxon>
        <taxon>Bacillati</taxon>
        <taxon>Actinomycetota</taxon>
        <taxon>Actinomycetes</taxon>
        <taxon>Kitasatosporales</taxon>
        <taxon>Streptomycetaceae</taxon>
        <taxon>Streptomyces</taxon>
    </lineage>
</organism>
<evidence type="ECO:0000313" key="3">
    <source>
        <dbReference type="EMBL" id="MEU3554882.1"/>
    </source>
</evidence>
<dbReference type="EMBL" id="JBEZUR010000013">
    <property type="protein sequence ID" value="MEU3554882.1"/>
    <property type="molecule type" value="Genomic_DNA"/>
</dbReference>
<evidence type="ECO:0000313" key="4">
    <source>
        <dbReference type="Proteomes" id="UP001550850"/>
    </source>
</evidence>
<feature type="domain" description="PPM-type phosphatase" evidence="2">
    <location>
        <begin position="112"/>
        <end position="341"/>
    </location>
</feature>
<name>A0ABV2YGN0_9ACTN</name>